<dbReference type="EMBL" id="JXNT01000002">
    <property type="protein sequence ID" value="ODM21557.1"/>
    <property type="molecule type" value="Genomic_DNA"/>
</dbReference>
<dbReference type="OrthoDB" id="10009520at2759"/>
<dbReference type="Proteomes" id="UP000094569">
    <property type="component" value="Unassembled WGS sequence"/>
</dbReference>
<keyword evidence="9" id="KW-0812">Transmembrane</keyword>
<keyword evidence="7" id="KW-0862">Zinc</keyword>
<keyword evidence="12" id="KW-1185">Reference proteome</keyword>
<keyword evidence="9" id="KW-1133">Transmembrane helix</keyword>
<dbReference type="Pfam" id="PF26191">
    <property type="entry name" value="RING-HC_RBR_RNF216"/>
    <property type="match status" value="1"/>
</dbReference>
<name>A0A1E3BKX9_ASPCR</name>
<dbReference type="CDD" id="cd14279">
    <property type="entry name" value="CUE"/>
    <property type="match status" value="1"/>
</dbReference>
<evidence type="ECO:0000256" key="1">
    <source>
        <dbReference type="ARBA" id="ARBA00004906"/>
    </source>
</evidence>
<feature type="compositionally biased region" description="Low complexity" evidence="8">
    <location>
        <begin position="50"/>
        <end position="74"/>
    </location>
</feature>
<dbReference type="InterPro" id="IPR047544">
    <property type="entry name" value="RING-HC_RBR_RNF216"/>
</dbReference>
<dbReference type="InterPro" id="IPR051628">
    <property type="entry name" value="LUBAC_E3_Ligases"/>
</dbReference>
<dbReference type="Pfam" id="PF26112">
    <property type="entry name" value="UBA_RNF216"/>
    <property type="match status" value="1"/>
</dbReference>
<dbReference type="InterPro" id="IPR047546">
    <property type="entry name" value="Rcat_RBR_RNF216"/>
</dbReference>
<reference evidence="11 12" key="1">
    <citation type="journal article" date="2016" name="BMC Genomics">
        <title>Comparative genomic and transcriptomic analyses of the Fuzhuan brick tea-fermentation fungus Aspergillus cristatus.</title>
        <authorList>
            <person name="Ge Y."/>
            <person name="Wang Y."/>
            <person name="Liu Y."/>
            <person name="Tan Y."/>
            <person name="Ren X."/>
            <person name="Zhang X."/>
            <person name="Hyde K.D."/>
            <person name="Liu Y."/>
            <person name="Liu Z."/>
        </authorList>
    </citation>
    <scope>NUCLEOTIDE SEQUENCE [LARGE SCALE GENOMIC DNA]</scope>
    <source>
        <strain evidence="11 12">GZAAS20.1005</strain>
    </source>
</reference>
<feature type="compositionally biased region" description="Acidic residues" evidence="8">
    <location>
        <begin position="632"/>
        <end position="646"/>
    </location>
</feature>
<dbReference type="Gene3D" id="1.20.120.1750">
    <property type="match status" value="1"/>
</dbReference>
<dbReference type="AlphaFoldDB" id="A0A1E3BKX9"/>
<keyword evidence="4" id="KW-0677">Repeat</keyword>
<dbReference type="InterPro" id="IPR044066">
    <property type="entry name" value="TRIAD_supradom"/>
</dbReference>
<dbReference type="Pfam" id="PF26200">
    <property type="entry name" value="Rcat_RNF216"/>
    <property type="match status" value="2"/>
</dbReference>
<dbReference type="CDD" id="cd16630">
    <property type="entry name" value="RING-HC_RBR_RNF216"/>
    <property type="match status" value="1"/>
</dbReference>
<comment type="caution">
    <text evidence="11">The sequence shown here is derived from an EMBL/GenBank/DDBJ whole genome shotgun (WGS) entry which is preliminary data.</text>
</comment>
<keyword evidence="2" id="KW-0808">Transferase</keyword>
<accession>A0A1E3BKX9</accession>
<keyword evidence="6" id="KW-0833">Ubl conjugation pathway</keyword>
<feature type="domain" description="RING-type" evidence="10">
    <location>
        <begin position="330"/>
        <end position="621"/>
    </location>
</feature>
<evidence type="ECO:0000256" key="3">
    <source>
        <dbReference type="ARBA" id="ARBA00022723"/>
    </source>
</evidence>
<feature type="region of interest" description="Disordered" evidence="8">
    <location>
        <begin position="1"/>
        <end position="99"/>
    </location>
</feature>
<evidence type="ECO:0000256" key="4">
    <source>
        <dbReference type="ARBA" id="ARBA00022737"/>
    </source>
</evidence>
<dbReference type="VEuPathDB" id="FungiDB:SI65_02401"/>
<dbReference type="InterPro" id="IPR058758">
    <property type="entry name" value="UBA_RNF216"/>
</dbReference>
<keyword evidence="5" id="KW-0863">Zinc-finger</keyword>
<dbReference type="SUPFAM" id="SSF57850">
    <property type="entry name" value="RING/U-box"/>
    <property type="match status" value="1"/>
</dbReference>
<evidence type="ECO:0000313" key="11">
    <source>
        <dbReference type="EMBL" id="ODM21557.1"/>
    </source>
</evidence>
<feature type="compositionally biased region" description="Polar residues" evidence="8">
    <location>
        <begin position="75"/>
        <end position="88"/>
    </location>
</feature>
<dbReference type="STRING" id="573508.A0A1E3BKX9"/>
<organism evidence="11 12">
    <name type="scientific">Aspergillus cristatus</name>
    <name type="common">Chinese Fuzhuan brick tea-fermentation fungus</name>
    <name type="synonym">Eurotium cristatum</name>
    <dbReference type="NCBI Taxonomy" id="573508"/>
    <lineage>
        <taxon>Eukaryota</taxon>
        <taxon>Fungi</taxon>
        <taxon>Dikarya</taxon>
        <taxon>Ascomycota</taxon>
        <taxon>Pezizomycotina</taxon>
        <taxon>Eurotiomycetes</taxon>
        <taxon>Eurotiomycetidae</taxon>
        <taxon>Eurotiales</taxon>
        <taxon>Aspergillaceae</taxon>
        <taxon>Aspergillus</taxon>
        <taxon>Aspergillus subgen. Aspergillus</taxon>
    </lineage>
</organism>
<keyword evidence="3" id="KW-0479">Metal-binding</keyword>
<sequence length="780" mass="87731">MVLSLSVPSFSRFSSSSSPATPETNNNDNNNQNQRRPHRPSTSTKHPWRPTSVLSSSSNNNHPSPSTSNSTSSTILRTPFTTSRTRTLPKTKEQLEEHHREQAELNTALETLARVFPDVKVEVFREMLVRFDGNSRVEVCVDELIRHKKEWVAGRWNVPDGDNAGSGTGAGAAGGVVGGVGEDEGAVPYEERFRSDEYKAAVKTVLGKEFTALSKSTVDAVLAEVNFCYHRARPTLRDLARRTWRATFNNLLPSFKRKKDREEHPLLVWQRRADGEAVPRLKETGCAELDRELHEALLAPLLRQRQEEQEGRDFRLAEELNESEAKAADALYECECCLADVTFEQISTCSVAGHVICYGCIQRTVHEALFGQGWNKSVDMERSTLKCLAPLSHGNCEGSLHPGIVKRAILLDKAGFEAHQKFEDRLASEALLKSQYKLIRCPFCSYAEVDPVYHPSVRGVRWRFRSNGALAAIILIIVYIDLICLLAMPALILWLMDPSAIPVILQNSLLNLCLKTRPKRFTCAYPACRRVSCITCQKPWRDPHVCHEPLLLDLRATVEAARTAAVKRTCPRCGLSFVKSSGCNKLTCVCGYSMCYLCRKALGPPLGPPLEPALQPRRRRPLRRNQENIPPGEEEEIYEDDDQSEEPEGYRHFCEHFRPNPGSRCTECNKCDLYQSEDEDAVARRAGERAEREWRIRQGMTGGTGAVVPGVGNRNINLDFSTEGKGKGKGGSEGMWWDNGKSDWNWKYWMVDMWADGSWRVEGQTAVDWIVERVVVVDEI</sequence>
<feature type="region of interest" description="Disordered" evidence="8">
    <location>
        <begin position="609"/>
        <end position="646"/>
    </location>
</feature>
<gene>
    <name evidence="11" type="ORF">SI65_02401</name>
</gene>
<evidence type="ECO:0000256" key="6">
    <source>
        <dbReference type="ARBA" id="ARBA00022786"/>
    </source>
</evidence>
<evidence type="ECO:0000256" key="5">
    <source>
        <dbReference type="ARBA" id="ARBA00022771"/>
    </source>
</evidence>
<dbReference type="PANTHER" id="PTHR22770">
    <property type="entry name" value="UBIQUITIN CONJUGATING ENZYME 7 INTERACTING PROTEIN-RELATED"/>
    <property type="match status" value="1"/>
</dbReference>
<evidence type="ECO:0000256" key="7">
    <source>
        <dbReference type="ARBA" id="ARBA00022833"/>
    </source>
</evidence>
<evidence type="ECO:0000256" key="9">
    <source>
        <dbReference type="SAM" id="Phobius"/>
    </source>
</evidence>
<feature type="compositionally biased region" description="Basic and acidic residues" evidence="8">
    <location>
        <begin position="90"/>
        <end position="99"/>
    </location>
</feature>
<dbReference type="GO" id="GO:0016740">
    <property type="term" value="F:transferase activity"/>
    <property type="evidence" value="ECO:0007669"/>
    <property type="project" value="UniProtKB-KW"/>
</dbReference>
<comment type="pathway">
    <text evidence="1">Protein modification; protein ubiquitination.</text>
</comment>
<dbReference type="GO" id="GO:0008270">
    <property type="term" value="F:zinc ion binding"/>
    <property type="evidence" value="ECO:0007669"/>
    <property type="project" value="UniProtKB-KW"/>
</dbReference>
<evidence type="ECO:0000256" key="8">
    <source>
        <dbReference type="SAM" id="MobiDB-lite"/>
    </source>
</evidence>
<dbReference type="CDD" id="cd20353">
    <property type="entry name" value="Rcat_RBR_RNF216"/>
    <property type="match status" value="1"/>
</dbReference>
<evidence type="ECO:0000256" key="2">
    <source>
        <dbReference type="ARBA" id="ARBA00022679"/>
    </source>
</evidence>
<proteinExistence type="predicted"/>
<feature type="transmembrane region" description="Helical" evidence="9">
    <location>
        <begin position="468"/>
        <end position="496"/>
    </location>
</feature>
<feature type="compositionally biased region" description="Low complexity" evidence="8">
    <location>
        <begin position="1"/>
        <end position="34"/>
    </location>
</feature>
<evidence type="ECO:0000259" key="10">
    <source>
        <dbReference type="PROSITE" id="PS51873"/>
    </source>
</evidence>
<keyword evidence="9" id="KW-0472">Membrane</keyword>
<dbReference type="PANTHER" id="PTHR22770:SF42">
    <property type="entry name" value="FINGER PROTEIN (ZIN), PUTATIVE (AFU_ORTHOLOGUE AFUA_4G03910)-RELATED"/>
    <property type="match status" value="1"/>
</dbReference>
<evidence type="ECO:0000313" key="12">
    <source>
        <dbReference type="Proteomes" id="UP000094569"/>
    </source>
</evidence>
<protein>
    <recommendedName>
        <fullName evidence="10">RING-type domain-containing protein</fullName>
    </recommendedName>
</protein>
<dbReference type="PROSITE" id="PS51873">
    <property type="entry name" value="TRIAD"/>
    <property type="match status" value="1"/>
</dbReference>